<dbReference type="AlphaFoldDB" id="A0A2I0HHM4"/>
<sequence length="54" mass="5763">MAAKYRGSHSLAPDKEPAIAGLGQPYARGHSIPLFLAADRGSRSAQARRCRVAQ</sequence>
<gene>
    <name evidence="1" type="ORF">CRG98_048783</name>
</gene>
<accession>A0A2I0HHM4</accession>
<dbReference type="EMBL" id="PGOL01025114">
    <property type="protein sequence ID" value="PKI30826.1"/>
    <property type="molecule type" value="Genomic_DNA"/>
</dbReference>
<organism evidence="1 2">
    <name type="scientific">Punica granatum</name>
    <name type="common">Pomegranate</name>
    <dbReference type="NCBI Taxonomy" id="22663"/>
    <lineage>
        <taxon>Eukaryota</taxon>
        <taxon>Viridiplantae</taxon>
        <taxon>Streptophyta</taxon>
        <taxon>Embryophyta</taxon>
        <taxon>Tracheophyta</taxon>
        <taxon>Spermatophyta</taxon>
        <taxon>Magnoliopsida</taxon>
        <taxon>eudicotyledons</taxon>
        <taxon>Gunneridae</taxon>
        <taxon>Pentapetalae</taxon>
        <taxon>rosids</taxon>
        <taxon>malvids</taxon>
        <taxon>Myrtales</taxon>
        <taxon>Lythraceae</taxon>
        <taxon>Punica</taxon>
    </lineage>
</organism>
<reference evidence="1 2" key="1">
    <citation type="submission" date="2017-11" db="EMBL/GenBank/DDBJ databases">
        <title>De-novo sequencing of pomegranate (Punica granatum L.) genome.</title>
        <authorList>
            <person name="Akparov Z."/>
            <person name="Amiraslanov A."/>
            <person name="Hajiyeva S."/>
            <person name="Abbasov M."/>
            <person name="Kaur K."/>
            <person name="Hamwieh A."/>
            <person name="Solovyev V."/>
            <person name="Salamov A."/>
            <person name="Braich B."/>
            <person name="Kosarev P."/>
            <person name="Mahmoud A."/>
            <person name="Hajiyev E."/>
            <person name="Babayeva S."/>
            <person name="Izzatullayeva V."/>
            <person name="Mammadov A."/>
            <person name="Mammadov A."/>
            <person name="Sharifova S."/>
            <person name="Ojaghi J."/>
            <person name="Eynullazada K."/>
            <person name="Bayramov B."/>
            <person name="Abdulazimova A."/>
            <person name="Shahmuradov I."/>
        </authorList>
    </citation>
    <scope>NUCLEOTIDE SEQUENCE [LARGE SCALE GENOMIC DNA]</scope>
    <source>
        <strain evidence="2">cv. AG2017</strain>
        <tissue evidence="1">Leaf</tissue>
    </source>
</reference>
<comment type="caution">
    <text evidence="1">The sequence shown here is derived from an EMBL/GenBank/DDBJ whole genome shotgun (WGS) entry which is preliminary data.</text>
</comment>
<keyword evidence="2" id="KW-1185">Reference proteome</keyword>
<name>A0A2I0HHM4_PUNGR</name>
<dbReference type="Proteomes" id="UP000233551">
    <property type="component" value="Unassembled WGS sequence"/>
</dbReference>
<protein>
    <submittedName>
        <fullName evidence="1">Uncharacterized protein</fullName>
    </submittedName>
</protein>
<feature type="non-terminal residue" evidence="1">
    <location>
        <position position="54"/>
    </location>
</feature>
<evidence type="ECO:0000313" key="1">
    <source>
        <dbReference type="EMBL" id="PKI30826.1"/>
    </source>
</evidence>
<proteinExistence type="predicted"/>
<evidence type="ECO:0000313" key="2">
    <source>
        <dbReference type="Proteomes" id="UP000233551"/>
    </source>
</evidence>